<evidence type="ECO:0000256" key="1">
    <source>
        <dbReference type="SAM" id="MobiDB-lite"/>
    </source>
</evidence>
<dbReference type="EMBL" id="WHWC01000005">
    <property type="protein sequence ID" value="KAG8382148.1"/>
    <property type="molecule type" value="Genomic_DNA"/>
</dbReference>
<dbReference type="InterPro" id="IPR021109">
    <property type="entry name" value="Peptidase_aspartic_dom_sf"/>
</dbReference>
<feature type="region of interest" description="Disordered" evidence="1">
    <location>
        <begin position="520"/>
        <end position="543"/>
    </location>
</feature>
<proteinExistence type="predicted"/>
<protein>
    <recommendedName>
        <fullName evidence="4">Reverse transcriptase domain-containing protein</fullName>
    </recommendedName>
</protein>
<evidence type="ECO:0000313" key="2">
    <source>
        <dbReference type="EMBL" id="KAG8382148.1"/>
    </source>
</evidence>
<reference evidence="2" key="1">
    <citation type="submission" date="2019-10" db="EMBL/GenBank/DDBJ databases">
        <authorList>
            <person name="Zhang R."/>
            <person name="Pan Y."/>
            <person name="Wang J."/>
            <person name="Ma R."/>
            <person name="Yu S."/>
        </authorList>
    </citation>
    <scope>NUCLEOTIDE SEQUENCE</scope>
    <source>
        <strain evidence="2">LA-IB0</strain>
        <tissue evidence="2">Leaf</tissue>
    </source>
</reference>
<sequence length="543" mass="60831">MADSTRLKDVLEHQKKQEILLIEEKALREASQQHIQVQFENMANVQSSLKGSMATVEENQKLLQQQMQGIIDQLQAYNRNNSLLGAGLTANPDHGSTSQPPPTRTRLHDSEGTRNQTIYDRFDDTDPELMIGEFNKLHQTGHRCKNRQIFLIMTEEEEEAYTADANQIEFQDEGVALEDMTVSLNAIGSTNCFLDEETALRLGCTVEYTTPMMVSVANGSKLISRTYSPEFTWSIQGQSFTYPVRIIKLRGCDLVLGGDWLRKYSPIEFDYDRMKLTISRSGKKIALKAITENSELKLISAKFPQFNMQPALQTQHSSPLQVHMSADPTHTPLEFSTAPPHLDSTTANQLSNEPALNSISQDFPQDATLSPSAKISVAVQHLQDHIFTQSVSSITPTTSKIRHSHTQPIQILTTSIHSTTNLSTQSPNFDPPFLHNFPPCGQGFQNPRGNVTITGRIGTFDFNRSIAKKIRSHRSRRIKDYKTSRTEIKDLNDNVQLMSCLSQDSPHHHLNDAVSINANSAHTHVPPSDEFHPTITKDSTSSI</sequence>
<dbReference type="Gene3D" id="2.40.70.10">
    <property type="entry name" value="Acid Proteases"/>
    <property type="match status" value="1"/>
</dbReference>
<evidence type="ECO:0008006" key="4">
    <source>
        <dbReference type="Google" id="ProtNLM"/>
    </source>
</evidence>
<accession>A0AAV6XSQ0</accession>
<dbReference type="CDD" id="cd00303">
    <property type="entry name" value="retropepsin_like"/>
    <property type="match status" value="1"/>
</dbReference>
<dbReference type="Pfam" id="PF08284">
    <property type="entry name" value="RVP_2"/>
    <property type="match status" value="1"/>
</dbReference>
<evidence type="ECO:0000313" key="3">
    <source>
        <dbReference type="Proteomes" id="UP000826271"/>
    </source>
</evidence>
<comment type="caution">
    <text evidence="2">The sequence shown here is derived from an EMBL/GenBank/DDBJ whole genome shotgun (WGS) entry which is preliminary data.</text>
</comment>
<keyword evidence="3" id="KW-1185">Reference proteome</keyword>
<dbReference type="Proteomes" id="UP000826271">
    <property type="component" value="Unassembled WGS sequence"/>
</dbReference>
<feature type="region of interest" description="Disordered" evidence="1">
    <location>
        <begin position="85"/>
        <end position="114"/>
    </location>
</feature>
<organism evidence="2 3">
    <name type="scientific">Buddleja alternifolia</name>
    <dbReference type="NCBI Taxonomy" id="168488"/>
    <lineage>
        <taxon>Eukaryota</taxon>
        <taxon>Viridiplantae</taxon>
        <taxon>Streptophyta</taxon>
        <taxon>Embryophyta</taxon>
        <taxon>Tracheophyta</taxon>
        <taxon>Spermatophyta</taxon>
        <taxon>Magnoliopsida</taxon>
        <taxon>eudicotyledons</taxon>
        <taxon>Gunneridae</taxon>
        <taxon>Pentapetalae</taxon>
        <taxon>asterids</taxon>
        <taxon>lamiids</taxon>
        <taxon>Lamiales</taxon>
        <taxon>Scrophulariaceae</taxon>
        <taxon>Buddlejeae</taxon>
        <taxon>Buddleja</taxon>
    </lineage>
</organism>
<name>A0AAV6XSQ0_9LAMI</name>
<dbReference type="AlphaFoldDB" id="A0AAV6XSQ0"/>
<gene>
    <name evidence="2" type="ORF">BUALT_Bualt05G0046500</name>
</gene>